<evidence type="ECO:0000313" key="2">
    <source>
        <dbReference type="EMBL" id="ORZ19056.1"/>
    </source>
</evidence>
<feature type="region of interest" description="Disordered" evidence="1">
    <location>
        <begin position="1"/>
        <end position="35"/>
    </location>
</feature>
<evidence type="ECO:0000313" key="3">
    <source>
        <dbReference type="Proteomes" id="UP000193560"/>
    </source>
</evidence>
<dbReference type="Proteomes" id="UP000193560">
    <property type="component" value="Unassembled WGS sequence"/>
</dbReference>
<keyword evidence="3" id="KW-1185">Reference proteome</keyword>
<dbReference type="EMBL" id="MCGE01000008">
    <property type="protein sequence ID" value="ORZ19056.1"/>
    <property type="molecule type" value="Genomic_DNA"/>
</dbReference>
<reference evidence="2 3" key="1">
    <citation type="submission" date="2016-07" db="EMBL/GenBank/DDBJ databases">
        <title>Pervasive Adenine N6-methylation of Active Genes in Fungi.</title>
        <authorList>
            <consortium name="DOE Joint Genome Institute"/>
            <person name="Mondo S.J."/>
            <person name="Dannebaum R.O."/>
            <person name="Kuo R.C."/>
            <person name="Labutti K."/>
            <person name="Haridas S."/>
            <person name="Kuo A."/>
            <person name="Salamov A."/>
            <person name="Ahrendt S.R."/>
            <person name="Lipzen A."/>
            <person name="Sullivan W."/>
            <person name="Andreopoulos W.B."/>
            <person name="Clum A."/>
            <person name="Lindquist E."/>
            <person name="Daum C."/>
            <person name="Ramamoorthy G.K."/>
            <person name="Gryganskyi A."/>
            <person name="Culley D."/>
            <person name="Magnuson J.K."/>
            <person name="James T.Y."/>
            <person name="O'Malley M.A."/>
            <person name="Stajich J.E."/>
            <person name="Spatafora J.W."/>
            <person name="Visel A."/>
            <person name="Grigoriev I.V."/>
        </authorList>
    </citation>
    <scope>NUCLEOTIDE SEQUENCE [LARGE SCALE GENOMIC DNA]</scope>
    <source>
        <strain evidence="2 3">NRRL 1336</strain>
    </source>
</reference>
<evidence type="ECO:0000256" key="1">
    <source>
        <dbReference type="SAM" id="MobiDB-lite"/>
    </source>
</evidence>
<sequence>MEDDDDSIERFGDDRRSSHSEFLRGLPRSSRQQKGIWNDAMDDKGDFYMKAIEKNIVHKNFFNCKF</sequence>
<accession>A0A1X2IMQ8</accession>
<organism evidence="2 3">
    <name type="scientific">Absidia repens</name>
    <dbReference type="NCBI Taxonomy" id="90262"/>
    <lineage>
        <taxon>Eukaryota</taxon>
        <taxon>Fungi</taxon>
        <taxon>Fungi incertae sedis</taxon>
        <taxon>Mucoromycota</taxon>
        <taxon>Mucoromycotina</taxon>
        <taxon>Mucoromycetes</taxon>
        <taxon>Mucorales</taxon>
        <taxon>Cunninghamellaceae</taxon>
        <taxon>Absidia</taxon>
    </lineage>
</organism>
<comment type="caution">
    <text evidence="2">The sequence shown here is derived from an EMBL/GenBank/DDBJ whole genome shotgun (WGS) entry which is preliminary data.</text>
</comment>
<name>A0A1X2IMQ8_9FUNG</name>
<proteinExistence type="predicted"/>
<protein>
    <submittedName>
        <fullName evidence="2">Uncharacterized protein</fullName>
    </submittedName>
</protein>
<feature type="compositionally biased region" description="Basic and acidic residues" evidence="1">
    <location>
        <begin position="8"/>
        <end position="22"/>
    </location>
</feature>
<dbReference type="AlphaFoldDB" id="A0A1X2IMQ8"/>
<gene>
    <name evidence="2" type="ORF">BCR42DRAFT_412105</name>
</gene>